<evidence type="ECO:0000313" key="2">
    <source>
        <dbReference type="Proteomes" id="UP000526786"/>
    </source>
</evidence>
<dbReference type="Proteomes" id="UP000526786">
    <property type="component" value="Unassembled WGS sequence"/>
</dbReference>
<reference evidence="1 2" key="1">
    <citation type="journal article" date="2020" name="Appl. Environ. Microbiol.">
        <title>Genomic Characteristics of a Novel Species of Ammonia-Oxidizing Archaea from the Jiulong River Estuary.</title>
        <authorList>
            <person name="Zou D."/>
            <person name="Wan R."/>
            <person name="Han L."/>
            <person name="Xu M.N."/>
            <person name="Liu Y."/>
            <person name="Liu H."/>
            <person name="Kao S.J."/>
            <person name="Li M."/>
        </authorList>
    </citation>
    <scope>NUCLEOTIDE SEQUENCE [LARGE SCALE GENOMIC DNA]</scope>
    <source>
        <strain evidence="1">W2bin3</strain>
    </source>
</reference>
<dbReference type="EMBL" id="JACENC010000313">
    <property type="protein sequence ID" value="MBA4454855.1"/>
    <property type="molecule type" value="Genomic_DNA"/>
</dbReference>
<name>A0AC60W5G7_9ARCH</name>
<protein>
    <submittedName>
        <fullName evidence="1">Sulfite exporter TauE/SafE family protein</fullName>
    </submittedName>
</protein>
<accession>A0AC60W5G7</accession>
<proteinExistence type="predicted"/>
<organism evidence="1 2">
    <name type="scientific">Candidatus Nitrosomaritimum aestuariumsis</name>
    <dbReference type="NCBI Taxonomy" id="3342354"/>
    <lineage>
        <taxon>Archaea</taxon>
        <taxon>Nitrososphaerota</taxon>
        <taxon>Nitrososphaeria</taxon>
        <taxon>Nitrosopumilales</taxon>
        <taxon>Nitrosopumilaceae</taxon>
        <taxon>Candidatus Nitrosomaritimum</taxon>
    </lineage>
</organism>
<comment type="caution">
    <text evidence="1">The sequence shown here is derived from an EMBL/GenBank/DDBJ whole genome shotgun (WGS) entry which is preliminary data.</text>
</comment>
<evidence type="ECO:0000313" key="1">
    <source>
        <dbReference type="EMBL" id="MBA4454855.1"/>
    </source>
</evidence>
<gene>
    <name evidence="1" type="ORF">H2B05_07985</name>
</gene>
<sequence>MPVEYILDPLVIFLSILSGMAVGLSLGLLGGGGSVLAVPLLLYVVGVKDVHVAIGTSALAVGTIAAINLLAHKRKNNVRLRIGLTFAIPGLGGTLLGAQLGLLTPSENLLMFFALFMGVVGLLMLRRKTAKYDVQSSGRQSIVMLSKKNIPLSGFFVGTLAGYFGIGGGFLIVPTLMYSGGLNIVEAIGTSLVSVSAFGLTTASNYFVGGHVDVLIAVLFVVGGVMGGLFGVRLTDKIPKEALGKIFAVVLFVISAYILARTLLF</sequence>